<evidence type="ECO:0000313" key="1">
    <source>
        <dbReference type="EMBL" id="MBB6252268.1"/>
    </source>
</evidence>
<comment type="caution">
    <text evidence="1">The sequence shown here is derived from an EMBL/GenBank/DDBJ whole genome shotgun (WGS) entry which is preliminary data.</text>
</comment>
<accession>A0A7X0ED15</accession>
<dbReference type="AlphaFoldDB" id="A0A7X0ED15"/>
<organism evidence="1 2">
    <name type="scientific">Nitrospirillum iridis</name>
    <dbReference type="NCBI Taxonomy" id="765888"/>
    <lineage>
        <taxon>Bacteria</taxon>
        <taxon>Pseudomonadati</taxon>
        <taxon>Pseudomonadota</taxon>
        <taxon>Alphaproteobacteria</taxon>
        <taxon>Rhodospirillales</taxon>
        <taxon>Azospirillaceae</taxon>
        <taxon>Nitrospirillum</taxon>
    </lineage>
</organism>
<dbReference type="Proteomes" id="UP000539175">
    <property type="component" value="Unassembled WGS sequence"/>
</dbReference>
<name>A0A7X0ED15_9PROT</name>
<reference evidence="1 2" key="1">
    <citation type="submission" date="2020-08" db="EMBL/GenBank/DDBJ databases">
        <title>Genomic Encyclopedia of Type Strains, Phase IV (KMG-IV): sequencing the most valuable type-strain genomes for metagenomic binning, comparative biology and taxonomic classification.</title>
        <authorList>
            <person name="Goeker M."/>
        </authorList>
    </citation>
    <scope>NUCLEOTIDE SEQUENCE [LARGE SCALE GENOMIC DNA]</scope>
    <source>
        <strain evidence="1 2">DSM 22198</strain>
    </source>
</reference>
<sequence>MHDQAEPTAVSSALWKRAGVPPRPGLAEMAVLERWALTWHGAPRDADLAARYCRTALPGGRILLYGAGTHTAWLLDVLRGVPEIQLLGVLDRMAGSMTEFRGLPVHAVATAGQLGADYVLVAHTSFEQEMVTALAAAGYPRDRIRTLYSDPAYAALAEERIAGLAAAVDGGVDHLVVSSARSEIIPDALLSRLHGCGRAVQAFVGRADGLPPDGAFDMVDLRESVAALKRLVQRLRPRTIYVRTIIYKNFLLPLLKHWSPGSVVVGEPYDFTILWSEVDLGLLFGLDAQSIRMLRLGEQLAGCMLDLIVSKRDGAGWRDLGTAWARPSLQYFPAVKRPSGPSPAPGSAGDLVYAGFFPAASFLKTFRSGYNFVPLLAEVCRQGGLRGDLYNSGHMPGAGDAVFAEYMAGLPAPVRYHPRQPYDEMLRLLGGSRYGWLCDHRDRFQGDREVGVCNRWTGYVSAGLPTLIDRDWTLMATLTHAYSAGLVVHDLTPAAILAQLRAADWPALQAGTLRLRDHLERHNETVMGAVAAAFAHQQAG</sequence>
<dbReference type="EMBL" id="JACIIZ010000007">
    <property type="protein sequence ID" value="MBB6252268.1"/>
    <property type="molecule type" value="Genomic_DNA"/>
</dbReference>
<dbReference type="Gene3D" id="3.40.50.720">
    <property type="entry name" value="NAD(P)-binding Rossmann-like Domain"/>
    <property type="match status" value="1"/>
</dbReference>
<keyword evidence="2" id="KW-1185">Reference proteome</keyword>
<gene>
    <name evidence="1" type="ORF">FHS74_002828</name>
</gene>
<protein>
    <submittedName>
        <fullName evidence="1">Uncharacterized protein</fullName>
    </submittedName>
</protein>
<dbReference type="RefSeq" id="WP_184801506.1">
    <property type="nucleotide sequence ID" value="NZ_JACIIZ010000007.1"/>
</dbReference>
<proteinExistence type="predicted"/>
<evidence type="ECO:0000313" key="2">
    <source>
        <dbReference type="Proteomes" id="UP000539175"/>
    </source>
</evidence>